<keyword evidence="3" id="KW-1185">Reference proteome</keyword>
<accession>A0ABM1ALJ9</accession>
<dbReference type="PANTHER" id="PTHR14096:SF35">
    <property type="entry name" value="APOLIPOPROTEIN L 10A-RELATED"/>
    <property type="match status" value="1"/>
</dbReference>
<evidence type="ECO:0000313" key="3">
    <source>
        <dbReference type="Proteomes" id="UP000694915"/>
    </source>
</evidence>
<comment type="similarity">
    <text evidence="1">Belongs to the apolipoprotein L family.</text>
</comment>
<dbReference type="PANTHER" id="PTHR14096">
    <property type="entry name" value="APOLIPOPROTEIN L"/>
    <property type="match status" value="1"/>
</dbReference>
<gene>
    <name evidence="4" type="primary">LOC102002008</name>
</gene>
<sequence length="324" mass="35332">MEAGRIVKEVTDFLTKALSREDLEHLITEDGAWKAFVEAAALSSEQEAVLHDVLEKHLAQEPADENDEPQKQQQKENFLKEFPELKRKLEEHIRKLRALADHLDQVHRACTISNVVSGSSSIASALLCLGMGSITGGASLLLSAASLGLAASITSLTTTIVEESSRLSDESEASRLVGASMNILNTIMKIVPMITVKLGNTSLTLVRTWKAFKEQIDAIRTAKASSHLRARATGRIPGQGSRHVGKTLPSLALPVTRGARIRTVGFTSIILALDVYRLVTDSMDLYNGTPTQSATALRDLANKLEEKLQNFEQIHKALQSDLPH</sequence>
<evidence type="ECO:0000313" key="4">
    <source>
        <dbReference type="RefSeq" id="XP_013204197.1"/>
    </source>
</evidence>
<dbReference type="GeneID" id="102002008"/>
<dbReference type="InterPro" id="IPR008405">
    <property type="entry name" value="ApoL"/>
</dbReference>
<dbReference type="RefSeq" id="XP_013204197.1">
    <property type="nucleotide sequence ID" value="XM_013348743.1"/>
</dbReference>
<evidence type="ECO:0000256" key="2">
    <source>
        <dbReference type="SAM" id="Coils"/>
    </source>
</evidence>
<keyword evidence="2" id="KW-0175">Coiled coil</keyword>
<organism evidence="3 4">
    <name type="scientific">Microtus ochrogaster</name>
    <name type="common">Prairie vole</name>
    <dbReference type="NCBI Taxonomy" id="79684"/>
    <lineage>
        <taxon>Eukaryota</taxon>
        <taxon>Metazoa</taxon>
        <taxon>Chordata</taxon>
        <taxon>Craniata</taxon>
        <taxon>Vertebrata</taxon>
        <taxon>Euteleostomi</taxon>
        <taxon>Mammalia</taxon>
        <taxon>Eutheria</taxon>
        <taxon>Euarchontoglires</taxon>
        <taxon>Glires</taxon>
        <taxon>Rodentia</taxon>
        <taxon>Myomorpha</taxon>
        <taxon>Muroidea</taxon>
        <taxon>Cricetidae</taxon>
        <taxon>Arvicolinae</taxon>
        <taxon>Microtus</taxon>
    </lineage>
</organism>
<dbReference type="Proteomes" id="UP000694915">
    <property type="component" value="Chromosome 15"/>
</dbReference>
<feature type="coiled-coil region" evidence="2">
    <location>
        <begin position="75"/>
        <end position="106"/>
    </location>
</feature>
<name>A0ABM1ALJ9_MICOH</name>
<reference evidence="4" key="1">
    <citation type="submission" date="2025-08" db="UniProtKB">
        <authorList>
            <consortium name="RefSeq"/>
        </authorList>
    </citation>
    <scope>IDENTIFICATION</scope>
</reference>
<protein>
    <submittedName>
        <fullName evidence="4">Apolipoprotein L3-like</fullName>
    </submittedName>
</protein>
<feature type="coiled-coil region" evidence="2">
    <location>
        <begin position="294"/>
        <end position="321"/>
    </location>
</feature>
<evidence type="ECO:0000256" key="1">
    <source>
        <dbReference type="ARBA" id="ARBA00010090"/>
    </source>
</evidence>
<proteinExistence type="inferred from homology"/>
<dbReference type="Pfam" id="PF05461">
    <property type="entry name" value="ApoL"/>
    <property type="match status" value="1"/>
</dbReference>